<name>A0A6C0EAW6_9ZZZZ</name>
<organism evidence="1">
    <name type="scientific">viral metagenome</name>
    <dbReference type="NCBI Taxonomy" id="1070528"/>
    <lineage>
        <taxon>unclassified sequences</taxon>
        <taxon>metagenomes</taxon>
        <taxon>organismal metagenomes</taxon>
    </lineage>
</organism>
<dbReference type="SUPFAM" id="SSF82185">
    <property type="entry name" value="Histone H3 K4-specific methyltransferase SET7/9 N-terminal domain"/>
    <property type="match status" value="1"/>
</dbReference>
<proteinExistence type="predicted"/>
<evidence type="ECO:0000313" key="1">
    <source>
        <dbReference type="EMBL" id="QHT25882.1"/>
    </source>
</evidence>
<dbReference type="Gene3D" id="2.20.110.10">
    <property type="entry name" value="Histone H3 K4-specific methyltransferase SET7/9 N-terminal domain"/>
    <property type="match status" value="1"/>
</dbReference>
<protein>
    <submittedName>
        <fullName evidence="1">Uncharacterized protein</fullName>
    </submittedName>
</protein>
<sequence>MAMQTIFDIFNLLYSNTNKYVFKKYDKYVIMMSKLDDTITNEDRLYFVVNDRTGNLQKTGIYRKETALFRGNKFFVEKIIDVYTLEEVDEVEPVFLPRYLDAKQAEDAELKYVVGSIVEDKEYDTTINDVYSKGIHYFLTLEPAFYYDFDINKIENGIYKEYYCYNGLLRFECHIKNGNLDGSYKRWNDDGKVLVDKEYTKPTFDHK</sequence>
<reference evidence="1" key="1">
    <citation type="journal article" date="2020" name="Nature">
        <title>Giant virus diversity and host interactions through global metagenomics.</title>
        <authorList>
            <person name="Schulz F."/>
            <person name="Roux S."/>
            <person name="Paez-Espino D."/>
            <person name="Jungbluth S."/>
            <person name="Walsh D.A."/>
            <person name="Denef V.J."/>
            <person name="McMahon K.D."/>
            <person name="Konstantinidis K.T."/>
            <person name="Eloe-Fadrosh E.A."/>
            <person name="Kyrpides N.C."/>
            <person name="Woyke T."/>
        </authorList>
    </citation>
    <scope>NUCLEOTIDE SEQUENCE</scope>
    <source>
        <strain evidence="1">GVMAG-M-3300023179-27</strain>
    </source>
</reference>
<accession>A0A6C0EAW6</accession>
<dbReference type="AlphaFoldDB" id="A0A6C0EAW6"/>
<dbReference type="EMBL" id="MN739776">
    <property type="protein sequence ID" value="QHT25882.1"/>
    <property type="molecule type" value="Genomic_DNA"/>
</dbReference>